<dbReference type="Gene3D" id="3.10.20.30">
    <property type="match status" value="1"/>
</dbReference>
<dbReference type="Pfam" id="PF00111">
    <property type="entry name" value="Fer2"/>
    <property type="match status" value="1"/>
</dbReference>
<proteinExistence type="predicted"/>
<dbReference type="PROSITE" id="PS51085">
    <property type="entry name" value="2FE2S_FER_2"/>
    <property type="match status" value="1"/>
</dbReference>
<reference evidence="2 3" key="1">
    <citation type="journal article" date="2011" name="J. Bacteriol.">
        <title>Genome sequence of the ethanol-producing Zymomonas mobilis subsp. mobilis lectotype strain ATCC 10988.</title>
        <authorList>
            <person name="Pappas K.M."/>
            <person name="Kouvelis V.N."/>
            <person name="Saunders E."/>
            <person name="Brettin T.S."/>
            <person name="Bruce D."/>
            <person name="Detter C."/>
            <person name="Balakireva M."/>
            <person name="Han C.S."/>
            <person name="Savvakis G."/>
            <person name="Kyrpides N.C."/>
            <person name="Typas M.A."/>
        </authorList>
    </citation>
    <scope>NUCLEOTIDE SEQUENCE [LARGE SCALE GENOMIC DNA]</scope>
    <source>
        <strain evidence="3">ATCC 10988 / DSM 424 / CCUG 17860 / LMG 404 / NCIMB 8938 / NRRL B-806 / ZM1</strain>
    </source>
</reference>
<accession>A0A0H3FYI3</accession>
<dbReference type="AlphaFoldDB" id="A0A0H3FYI3"/>
<dbReference type="eggNOG" id="COG1018">
    <property type="taxonomic scope" value="Bacteria"/>
</dbReference>
<dbReference type="CDD" id="cd00207">
    <property type="entry name" value="fer2"/>
    <property type="match status" value="1"/>
</dbReference>
<sequence>MDSKKLPDSGSFVGEGKEAFEIEIASSGEVIPVTSDQTIADALEKAGIETVIACEEGVCGACMVGLVSGEADHRDHIQSEEEKAQNKEIAICCSRARSARLVLDL</sequence>
<dbReference type="InterPro" id="IPR012675">
    <property type="entry name" value="Beta-grasp_dom_sf"/>
</dbReference>
<dbReference type="SUPFAM" id="SSF54292">
    <property type="entry name" value="2Fe-2S ferredoxin-like"/>
    <property type="match status" value="1"/>
</dbReference>
<dbReference type="GO" id="GO:0051537">
    <property type="term" value="F:2 iron, 2 sulfur cluster binding"/>
    <property type="evidence" value="ECO:0007669"/>
    <property type="project" value="InterPro"/>
</dbReference>
<name>A0A0H3FYI3_ZYMMA</name>
<dbReference type="OrthoDB" id="9786134at2"/>
<dbReference type="EMBL" id="CP002850">
    <property type="protein sequence ID" value="AEH62822.1"/>
    <property type="molecule type" value="Genomic_DNA"/>
</dbReference>
<evidence type="ECO:0000313" key="3">
    <source>
        <dbReference type="Proteomes" id="UP000001494"/>
    </source>
</evidence>
<gene>
    <name evidence="2" type="ordered locus">Zmob_0987</name>
</gene>
<organism evidence="2 3">
    <name type="scientific">Zymomonas mobilis subsp. mobilis (strain ATCC 10988 / DSM 424 / LMG 404 / NCIMB 8938 / NRRL B-806 / ZM1)</name>
    <dbReference type="NCBI Taxonomy" id="555217"/>
    <lineage>
        <taxon>Bacteria</taxon>
        <taxon>Pseudomonadati</taxon>
        <taxon>Pseudomonadota</taxon>
        <taxon>Alphaproteobacteria</taxon>
        <taxon>Sphingomonadales</taxon>
        <taxon>Zymomonadaceae</taxon>
        <taxon>Zymomonas</taxon>
    </lineage>
</organism>
<evidence type="ECO:0000259" key="1">
    <source>
        <dbReference type="PROSITE" id="PS51085"/>
    </source>
</evidence>
<dbReference type="InterPro" id="IPR036010">
    <property type="entry name" value="2Fe-2S_ferredoxin-like_sf"/>
</dbReference>
<evidence type="ECO:0000313" key="2">
    <source>
        <dbReference type="EMBL" id="AEH62822.1"/>
    </source>
</evidence>
<dbReference type="InterPro" id="IPR001041">
    <property type="entry name" value="2Fe-2S_ferredoxin-type"/>
</dbReference>
<dbReference type="KEGG" id="zmm:Zmob_0987"/>
<protein>
    <submittedName>
        <fullName evidence="2">Ferredoxin</fullName>
    </submittedName>
</protein>
<dbReference type="RefSeq" id="WP_011240365.1">
    <property type="nucleotide sequence ID" value="NC_017262.1"/>
</dbReference>
<dbReference type="PROSITE" id="PS00197">
    <property type="entry name" value="2FE2S_FER_1"/>
    <property type="match status" value="1"/>
</dbReference>
<dbReference type="HOGENOM" id="CLU_003827_15_0_5"/>
<feature type="domain" description="2Fe-2S ferredoxin-type" evidence="1">
    <location>
        <begin position="20"/>
        <end position="105"/>
    </location>
</feature>
<dbReference type="InterPro" id="IPR006058">
    <property type="entry name" value="2Fe2S_fd_BS"/>
</dbReference>
<dbReference type="Proteomes" id="UP000001494">
    <property type="component" value="Chromosome"/>
</dbReference>